<proteinExistence type="predicted"/>
<feature type="domain" description="DRTGG" evidence="1">
    <location>
        <begin position="215"/>
        <end position="320"/>
    </location>
</feature>
<dbReference type="Proteomes" id="UP000284763">
    <property type="component" value="Unassembled WGS sequence"/>
</dbReference>
<dbReference type="Gene3D" id="3.40.1390.20">
    <property type="entry name" value="HprK N-terminal domain-like"/>
    <property type="match status" value="1"/>
</dbReference>
<sequence>MVSVLVSSSEEYSGKSSLCAGLGILLKNMGYSVGYMKPIGNILIDVDGTLSDQDSEEIMSILDIKEDRKYVTPILLTDQLISDSLKGIDKGLDKRLKEAHELISKNKDIVLIEGTGDVGGGSMYGLSDPQVADILNAKMILVTRYNSIFAVDRILCDQKLIKNKDNLLGVILNEIHESDIDYVNDLVVPFLQSKNIRVFGTIQIDSTLRSIPISDIVEHLHAEVLTSAHKLELLVDNYLVGAMEVSAAIKYFRRFPNSAVITGGDRASIQLAAIEAKTKCLILTGGLVPGEAVLASAEEAEVPLLMVRNDTMSTIERIEELIGHARIKQNDKLKRTVELVDNNIDLDLILSELDLKKHVK</sequence>
<dbReference type="Pfam" id="PF13500">
    <property type="entry name" value="AAA_26"/>
    <property type="match status" value="1"/>
</dbReference>
<evidence type="ECO:0000259" key="1">
    <source>
        <dbReference type="Pfam" id="PF07085"/>
    </source>
</evidence>
<organism evidence="2 3">
    <name type="scientific">Methanosalsum natronophilum</name>
    <dbReference type="NCBI Taxonomy" id="768733"/>
    <lineage>
        <taxon>Archaea</taxon>
        <taxon>Methanobacteriati</taxon>
        <taxon>Methanobacteriota</taxon>
        <taxon>Stenosarchaea group</taxon>
        <taxon>Methanomicrobia</taxon>
        <taxon>Methanosarcinales</taxon>
        <taxon>Methanosarcinaceae</taxon>
        <taxon>Methanosalsum</taxon>
    </lineage>
</organism>
<comment type="caution">
    <text evidence="2">The sequence shown here is derived from an EMBL/GenBank/DDBJ whole genome shotgun (WGS) entry which is preliminary data.</text>
</comment>
<dbReference type="CDD" id="cd03109">
    <property type="entry name" value="DTBS"/>
    <property type="match status" value="1"/>
</dbReference>
<dbReference type="InterPro" id="IPR027417">
    <property type="entry name" value="P-loop_NTPase"/>
</dbReference>
<accession>A0A424YWL5</accession>
<dbReference type="PANTHER" id="PTHR43356">
    <property type="entry name" value="PHOSPHATE ACETYLTRANSFERASE"/>
    <property type="match status" value="1"/>
</dbReference>
<name>A0A424YWL5_9EURY</name>
<dbReference type="InterPro" id="IPR010766">
    <property type="entry name" value="DRTGG"/>
</dbReference>
<gene>
    <name evidence="2" type="ORF">D5R95_05945</name>
</gene>
<evidence type="ECO:0000313" key="2">
    <source>
        <dbReference type="EMBL" id="RQD84123.1"/>
    </source>
</evidence>
<dbReference type="PANTHER" id="PTHR43356:SF2">
    <property type="entry name" value="PHOSPHATE ACETYLTRANSFERASE"/>
    <property type="match status" value="1"/>
</dbReference>
<reference evidence="2 3" key="1">
    <citation type="submission" date="2018-08" db="EMBL/GenBank/DDBJ databases">
        <title>The metabolism and importance of syntrophic acetate oxidation coupled to methane or sulfide production in haloalkaline environments.</title>
        <authorList>
            <person name="Timmers P.H.A."/>
            <person name="Vavourakis C.D."/>
            <person name="Sorokin D.Y."/>
            <person name="Sinninghe Damste J.S."/>
            <person name="Muyzer G."/>
            <person name="Stams A.J.M."/>
            <person name="Plugge C.M."/>
        </authorList>
    </citation>
    <scope>NUCLEOTIDE SEQUENCE [LARGE SCALE GENOMIC DNA]</scope>
    <source>
        <strain evidence="2">MSAO_Arc3</strain>
    </source>
</reference>
<dbReference type="SUPFAM" id="SSF52540">
    <property type="entry name" value="P-loop containing nucleoside triphosphate hydrolases"/>
    <property type="match status" value="1"/>
</dbReference>
<dbReference type="InterPro" id="IPR028979">
    <property type="entry name" value="Ser_kin/Pase_Hpr-like_N_sf"/>
</dbReference>
<dbReference type="EMBL" id="QZAB01000373">
    <property type="protein sequence ID" value="RQD84123.1"/>
    <property type="molecule type" value="Genomic_DNA"/>
</dbReference>
<dbReference type="InterPro" id="IPR050500">
    <property type="entry name" value="Phos_Acetyltrans/Butyryltrans"/>
</dbReference>
<dbReference type="Gene3D" id="3.40.50.300">
    <property type="entry name" value="P-loop containing nucleotide triphosphate hydrolases"/>
    <property type="match status" value="1"/>
</dbReference>
<dbReference type="Pfam" id="PF07085">
    <property type="entry name" value="DRTGG"/>
    <property type="match status" value="1"/>
</dbReference>
<protein>
    <submittedName>
        <fullName evidence="2">AAA domain-containing protein</fullName>
    </submittedName>
</protein>
<dbReference type="SUPFAM" id="SSF75138">
    <property type="entry name" value="HprK N-terminal domain-like"/>
    <property type="match status" value="1"/>
</dbReference>
<evidence type="ECO:0000313" key="3">
    <source>
        <dbReference type="Proteomes" id="UP000284763"/>
    </source>
</evidence>
<dbReference type="AlphaFoldDB" id="A0A424YWL5"/>